<dbReference type="InterPro" id="IPR002126">
    <property type="entry name" value="Cadherin-like_dom"/>
</dbReference>
<organism evidence="6 7">
    <name type="scientific">Potamilus streckersoni</name>
    <dbReference type="NCBI Taxonomy" id="2493646"/>
    <lineage>
        <taxon>Eukaryota</taxon>
        <taxon>Metazoa</taxon>
        <taxon>Spiralia</taxon>
        <taxon>Lophotrochozoa</taxon>
        <taxon>Mollusca</taxon>
        <taxon>Bivalvia</taxon>
        <taxon>Autobranchia</taxon>
        <taxon>Heteroconchia</taxon>
        <taxon>Palaeoheterodonta</taxon>
        <taxon>Unionida</taxon>
        <taxon>Unionoidea</taxon>
        <taxon>Unionidae</taxon>
        <taxon>Ambleminae</taxon>
        <taxon>Lampsilini</taxon>
        <taxon>Potamilus</taxon>
    </lineage>
</organism>
<dbReference type="CDD" id="cd11304">
    <property type="entry name" value="Cadherin_repeat"/>
    <property type="match status" value="1"/>
</dbReference>
<dbReference type="Proteomes" id="UP001195483">
    <property type="component" value="Unassembled WGS sequence"/>
</dbReference>
<dbReference type="PANTHER" id="PTHR24026">
    <property type="entry name" value="FAT ATYPICAL CADHERIN-RELATED"/>
    <property type="match status" value="1"/>
</dbReference>
<dbReference type="GO" id="GO:0005509">
    <property type="term" value="F:calcium ion binding"/>
    <property type="evidence" value="ECO:0007669"/>
    <property type="project" value="UniProtKB-UniRule"/>
</dbReference>
<dbReference type="PROSITE" id="PS50268">
    <property type="entry name" value="CADHERIN_2"/>
    <property type="match status" value="1"/>
</dbReference>
<keyword evidence="2 4" id="KW-1133">Transmembrane helix</keyword>
<keyword evidence="4" id="KW-0472">Membrane</keyword>
<name>A0AAE0VNH0_9BIVA</name>
<evidence type="ECO:0000256" key="2">
    <source>
        <dbReference type="ARBA" id="ARBA00022989"/>
    </source>
</evidence>
<reference evidence="6" key="1">
    <citation type="journal article" date="2021" name="Genome Biol. Evol.">
        <title>A High-Quality Reference Genome for a Parasitic Bivalve with Doubly Uniparental Inheritance (Bivalvia: Unionida).</title>
        <authorList>
            <person name="Smith C.H."/>
        </authorList>
    </citation>
    <scope>NUCLEOTIDE SEQUENCE</scope>
    <source>
        <strain evidence="6">CHS0354</strain>
    </source>
</reference>
<proteinExistence type="predicted"/>
<evidence type="ECO:0000313" key="6">
    <source>
        <dbReference type="EMBL" id="KAK3584743.1"/>
    </source>
</evidence>
<dbReference type="Pfam" id="PF00028">
    <property type="entry name" value="Cadherin"/>
    <property type="match status" value="1"/>
</dbReference>
<dbReference type="PANTHER" id="PTHR24026:SF126">
    <property type="entry name" value="PROTOCADHERIN FAT 4"/>
    <property type="match status" value="1"/>
</dbReference>
<dbReference type="Gene3D" id="2.60.40.60">
    <property type="entry name" value="Cadherins"/>
    <property type="match status" value="1"/>
</dbReference>
<keyword evidence="1 4" id="KW-0812">Transmembrane</keyword>
<dbReference type="PRINTS" id="PR00205">
    <property type="entry name" value="CADHERIN"/>
</dbReference>
<evidence type="ECO:0000259" key="5">
    <source>
        <dbReference type="PROSITE" id="PS50268"/>
    </source>
</evidence>
<dbReference type="EMBL" id="JAEAOA010000198">
    <property type="protein sequence ID" value="KAK3584743.1"/>
    <property type="molecule type" value="Genomic_DNA"/>
</dbReference>
<reference evidence="6" key="3">
    <citation type="submission" date="2023-05" db="EMBL/GenBank/DDBJ databases">
        <authorList>
            <person name="Smith C.H."/>
        </authorList>
    </citation>
    <scope>NUCLEOTIDE SEQUENCE</scope>
    <source>
        <strain evidence="6">CHS0354</strain>
        <tissue evidence="6">Mantle</tissue>
    </source>
</reference>
<feature type="transmembrane region" description="Helical" evidence="4">
    <location>
        <begin position="323"/>
        <end position="349"/>
    </location>
</feature>
<dbReference type="AlphaFoldDB" id="A0AAE0VNH0"/>
<keyword evidence="3" id="KW-0106">Calcium</keyword>
<gene>
    <name evidence="6" type="ORF">CHS0354_002264</name>
</gene>
<evidence type="ECO:0000256" key="3">
    <source>
        <dbReference type="PROSITE-ProRule" id="PRU00043"/>
    </source>
</evidence>
<protein>
    <recommendedName>
        <fullName evidence="5">Cadherin domain-containing protein</fullName>
    </recommendedName>
</protein>
<evidence type="ECO:0000313" key="7">
    <source>
        <dbReference type="Proteomes" id="UP001195483"/>
    </source>
</evidence>
<dbReference type="GO" id="GO:0005886">
    <property type="term" value="C:plasma membrane"/>
    <property type="evidence" value="ECO:0007669"/>
    <property type="project" value="UniProtKB-SubCell"/>
</dbReference>
<dbReference type="GO" id="GO:0007156">
    <property type="term" value="P:homophilic cell adhesion via plasma membrane adhesion molecules"/>
    <property type="evidence" value="ECO:0007669"/>
    <property type="project" value="InterPro"/>
</dbReference>
<sequence>MPDRLFNSANASDVHPVLVGNVTIFKLLDKITQPSLKRYKVVQFTITTNASSWFYARAENKVTSSNLANDEYLLKVVRTDGREIWVEKNAWQTTHIKNIFLFHLLDFVSQDSNEAIEISYNITFGPRNIYAPKFTSSEYMASVSINAALGTTILILNAYDIDNDTYSFKLKNQSSEQFSVEKNTGEIIVANKFTFVGTITFEVVVEDSGIPSKSSFAVVIVKVNDGDMTSSPLNTTLLITTITATNLTSTKPSNAVTNGTMITTHVNPNYTHYTHTRSDSIATDKTPSSSSAVVTLVSSTNIIMSTTPRNVTNKEEQAGSTPFWVIPTAIAAAVLILLVITLIGLIYALRKRSLLKSYVI</sequence>
<feature type="domain" description="Cadherin" evidence="5">
    <location>
        <begin position="135"/>
        <end position="234"/>
    </location>
</feature>
<reference evidence="6" key="2">
    <citation type="journal article" date="2021" name="Genome Biol. Evol.">
        <title>Developing a high-quality reference genome for a parasitic bivalve with doubly uniparental inheritance (Bivalvia: Unionida).</title>
        <authorList>
            <person name="Smith C.H."/>
        </authorList>
    </citation>
    <scope>NUCLEOTIDE SEQUENCE</scope>
    <source>
        <strain evidence="6">CHS0354</strain>
        <tissue evidence="6">Mantle</tissue>
    </source>
</reference>
<keyword evidence="7" id="KW-1185">Reference proteome</keyword>
<evidence type="ECO:0000256" key="1">
    <source>
        <dbReference type="ARBA" id="ARBA00022692"/>
    </source>
</evidence>
<comment type="caution">
    <text evidence="6">The sequence shown here is derived from an EMBL/GenBank/DDBJ whole genome shotgun (WGS) entry which is preliminary data.</text>
</comment>
<dbReference type="SUPFAM" id="SSF49313">
    <property type="entry name" value="Cadherin-like"/>
    <property type="match status" value="1"/>
</dbReference>
<dbReference type="InterPro" id="IPR015919">
    <property type="entry name" value="Cadherin-like_sf"/>
</dbReference>
<evidence type="ECO:0000256" key="4">
    <source>
        <dbReference type="SAM" id="Phobius"/>
    </source>
</evidence>
<accession>A0AAE0VNH0</accession>